<proteinExistence type="predicted"/>
<protein>
    <submittedName>
        <fullName evidence="1">Uncharacterized protein</fullName>
    </submittedName>
</protein>
<sequence length="241" mass="27773">MSEVSDTAPHSCFPSALPRLPIGYQFDPNQPMQLVPFTHFSKVLEPIAICRLCYVDALSRYDISYINQLSAELTAKSPISAALSGFSQFAALINSVSHPMFDDIHPPAIREQRKLVSIIGHEARRGNATRKPRLTYVIIYQIGNDPRLSPPVRLTESKMRQYTDAIVKLNNYWYGDKPHNVNTPFVRSVLHRLTPFTNSALWNKLPYDEAIVLHYLWHHRKLHQWKVGMTWAQYKAQWDFA</sequence>
<organism evidence="1 2">
    <name type="scientific">Naganishia cerealis</name>
    <dbReference type="NCBI Taxonomy" id="610337"/>
    <lineage>
        <taxon>Eukaryota</taxon>
        <taxon>Fungi</taxon>
        <taxon>Dikarya</taxon>
        <taxon>Basidiomycota</taxon>
        <taxon>Agaricomycotina</taxon>
        <taxon>Tremellomycetes</taxon>
        <taxon>Filobasidiales</taxon>
        <taxon>Filobasidiaceae</taxon>
        <taxon>Naganishia</taxon>
    </lineage>
</organism>
<accession>A0ACC2V7S7</accession>
<comment type="caution">
    <text evidence="1">The sequence shown here is derived from an EMBL/GenBank/DDBJ whole genome shotgun (WGS) entry which is preliminary data.</text>
</comment>
<name>A0ACC2V7S7_9TREE</name>
<dbReference type="EMBL" id="JASBWR010000105">
    <property type="protein sequence ID" value="KAJ9095039.1"/>
    <property type="molecule type" value="Genomic_DNA"/>
</dbReference>
<reference evidence="1" key="1">
    <citation type="submission" date="2023-04" db="EMBL/GenBank/DDBJ databases">
        <title>Draft Genome sequencing of Naganishia species isolated from polar environments using Oxford Nanopore Technology.</title>
        <authorList>
            <person name="Leo P."/>
            <person name="Venkateswaran K."/>
        </authorList>
    </citation>
    <scope>NUCLEOTIDE SEQUENCE</scope>
    <source>
        <strain evidence="1">MNA-CCFEE 5261</strain>
    </source>
</reference>
<keyword evidence="2" id="KW-1185">Reference proteome</keyword>
<dbReference type="Proteomes" id="UP001241377">
    <property type="component" value="Unassembled WGS sequence"/>
</dbReference>
<gene>
    <name evidence="1" type="ORF">QFC19_007719</name>
</gene>
<evidence type="ECO:0000313" key="1">
    <source>
        <dbReference type="EMBL" id="KAJ9095039.1"/>
    </source>
</evidence>
<evidence type="ECO:0000313" key="2">
    <source>
        <dbReference type="Proteomes" id="UP001241377"/>
    </source>
</evidence>